<dbReference type="Gene3D" id="3.40.50.10400">
    <property type="entry name" value="Hypothetical protein PA1492"/>
    <property type="match status" value="1"/>
</dbReference>
<evidence type="ECO:0000313" key="1">
    <source>
        <dbReference type="EMBL" id="KKL16468.1"/>
    </source>
</evidence>
<gene>
    <name evidence="1" type="ORF">LCGC14_2495260</name>
</gene>
<reference evidence="1" key="1">
    <citation type="journal article" date="2015" name="Nature">
        <title>Complex archaea that bridge the gap between prokaryotes and eukaryotes.</title>
        <authorList>
            <person name="Spang A."/>
            <person name="Saw J.H."/>
            <person name="Jorgensen S.L."/>
            <person name="Zaremba-Niedzwiedzka K."/>
            <person name="Martijn J."/>
            <person name="Lind A.E."/>
            <person name="van Eijk R."/>
            <person name="Schleper C."/>
            <person name="Guy L."/>
            <person name="Ettema T.J."/>
        </authorList>
    </citation>
    <scope>NUCLEOTIDE SEQUENCE</scope>
</reference>
<name>A0A0F9DXB0_9ZZZZ</name>
<dbReference type="EMBL" id="LAZR01039648">
    <property type="protein sequence ID" value="KKL16468.1"/>
    <property type="molecule type" value="Genomic_DNA"/>
</dbReference>
<dbReference type="AlphaFoldDB" id="A0A0F9DXB0"/>
<organism evidence="1">
    <name type="scientific">marine sediment metagenome</name>
    <dbReference type="NCBI Taxonomy" id="412755"/>
    <lineage>
        <taxon>unclassified sequences</taxon>
        <taxon>metagenomes</taxon>
        <taxon>ecological metagenomes</taxon>
    </lineage>
</organism>
<comment type="caution">
    <text evidence="1">The sequence shown here is derived from an EMBL/GenBank/DDBJ whole genome shotgun (WGS) entry which is preliminary data.</text>
</comment>
<evidence type="ECO:0008006" key="2">
    <source>
        <dbReference type="Google" id="ProtNLM"/>
    </source>
</evidence>
<protein>
    <recommendedName>
        <fullName evidence="2">DUF1937 domain-containing protein</fullName>
    </recommendedName>
</protein>
<dbReference type="InterPro" id="IPR025518">
    <property type="entry name" value="DUF4406"/>
</dbReference>
<sequence>MKVIYVAGRYLGESDWETYNNIHHARVAARRLWDEGWAVICPHANTAFFGGPNEWEDRDNPNGDWQRWIRGDLEIISRCDAIYMLRGWESSKGASIEYAKARELGVEILYEDNC</sequence>
<dbReference type="SUPFAM" id="SSF52309">
    <property type="entry name" value="N-(deoxy)ribosyltransferase-like"/>
    <property type="match status" value="1"/>
</dbReference>
<accession>A0A0F9DXB0</accession>
<dbReference type="Pfam" id="PF14359">
    <property type="entry name" value="DUF4406"/>
    <property type="match status" value="1"/>
</dbReference>
<proteinExistence type="predicted"/>